<gene>
    <name evidence="3" type="ORF">SARC_11624</name>
</gene>
<feature type="region of interest" description="Disordered" evidence="1">
    <location>
        <begin position="114"/>
        <end position="206"/>
    </location>
</feature>
<feature type="compositionally biased region" description="Acidic residues" evidence="1">
    <location>
        <begin position="183"/>
        <end position="192"/>
    </location>
</feature>
<accession>A0A0L0FGE8</accession>
<sequence length="206" mass="22642">EEMHNQNVSTLAGLSPEELLEERQAIFEAIDPKVIAMLRAKKKMKDEKKKTGGVLKIAANEKPAQGAAMEAEQLEIENAIGATAADEAKKSAQLSDVIDGLYEDDSVEALNYPTAYVKPKTKRPQPKADDSVFEPKVLAAKVGPRKAYEAPEAEQVQRDINGPDSAERDRAKQDFSGPKVVEMVDEERENEEDGKARDKPVRKANA</sequence>
<evidence type="ECO:0000313" key="3">
    <source>
        <dbReference type="EMBL" id="KNC75857.1"/>
    </source>
</evidence>
<proteinExistence type="predicted"/>
<evidence type="ECO:0000259" key="2">
    <source>
        <dbReference type="Pfam" id="PF08621"/>
    </source>
</evidence>
<name>A0A0L0FGE8_9EUKA</name>
<dbReference type="EMBL" id="KQ243388">
    <property type="protein sequence ID" value="KNC75857.1"/>
    <property type="molecule type" value="Genomic_DNA"/>
</dbReference>
<dbReference type="AlphaFoldDB" id="A0A0L0FGE8"/>
<dbReference type="Proteomes" id="UP000054560">
    <property type="component" value="Unassembled WGS sequence"/>
</dbReference>
<feature type="non-terminal residue" evidence="3">
    <location>
        <position position="206"/>
    </location>
</feature>
<dbReference type="RefSeq" id="XP_014149759.1">
    <property type="nucleotide sequence ID" value="XM_014294284.1"/>
</dbReference>
<protein>
    <recommendedName>
        <fullName evidence="2">RPAP1 N-terminal domain-containing protein</fullName>
    </recommendedName>
</protein>
<dbReference type="InterPro" id="IPR013930">
    <property type="entry name" value="RPAP1_N"/>
</dbReference>
<evidence type="ECO:0000313" key="4">
    <source>
        <dbReference type="Proteomes" id="UP000054560"/>
    </source>
</evidence>
<feature type="non-terminal residue" evidence="3">
    <location>
        <position position="1"/>
    </location>
</feature>
<evidence type="ECO:0000256" key="1">
    <source>
        <dbReference type="SAM" id="MobiDB-lite"/>
    </source>
</evidence>
<keyword evidence="4" id="KW-1185">Reference proteome</keyword>
<reference evidence="3 4" key="1">
    <citation type="submission" date="2011-02" db="EMBL/GenBank/DDBJ databases">
        <title>The Genome Sequence of Sphaeroforma arctica JP610.</title>
        <authorList>
            <consortium name="The Broad Institute Genome Sequencing Platform"/>
            <person name="Russ C."/>
            <person name="Cuomo C."/>
            <person name="Young S.K."/>
            <person name="Zeng Q."/>
            <person name="Gargeya S."/>
            <person name="Alvarado L."/>
            <person name="Berlin A."/>
            <person name="Chapman S.B."/>
            <person name="Chen Z."/>
            <person name="Freedman E."/>
            <person name="Gellesch M."/>
            <person name="Goldberg J."/>
            <person name="Griggs A."/>
            <person name="Gujja S."/>
            <person name="Heilman E."/>
            <person name="Heiman D."/>
            <person name="Howarth C."/>
            <person name="Mehta T."/>
            <person name="Neiman D."/>
            <person name="Pearson M."/>
            <person name="Roberts A."/>
            <person name="Saif S."/>
            <person name="Shea T."/>
            <person name="Shenoy N."/>
            <person name="Sisk P."/>
            <person name="Stolte C."/>
            <person name="Sykes S."/>
            <person name="White J."/>
            <person name="Yandava C."/>
            <person name="Burger G."/>
            <person name="Gray M.W."/>
            <person name="Holland P.W.H."/>
            <person name="King N."/>
            <person name="Lang F.B.F."/>
            <person name="Roger A.J."/>
            <person name="Ruiz-Trillo I."/>
            <person name="Haas B."/>
            <person name="Nusbaum C."/>
            <person name="Birren B."/>
        </authorList>
    </citation>
    <scope>NUCLEOTIDE SEQUENCE [LARGE SCALE GENOMIC DNA]</scope>
    <source>
        <strain evidence="3 4">JP610</strain>
    </source>
</reference>
<feature type="compositionally biased region" description="Basic and acidic residues" evidence="1">
    <location>
        <begin position="193"/>
        <end position="206"/>
    </location>
</feature>
<organism evidence="3 4">
    <name type="scientific">Sphaeroforma arctica JP610</name>
    <dbReference type="NCBI Taxonomy" id="667725"/>
    <lineage>
        <taxon>Eukaryota</taxon>
        <taxon>Ichthyosporea</taxon>
        <taxon>Ichthyophonida</taxon>
        <taxon>Sphaeroforma</taxon>
    </lineage>
</organism>
<dbReference type="GeneID" id="25912128"/>
<feature type="domain" description="RPAP1 N-terminal" evidence="2">
    <location>
        <begin position="2"/>
        <end position="45"/>
    </location>
</feature>
<dbReference type="Pfam" id="PF08621">
    <property type="entry name" value="RPAP1_N"/>
    <property type="match status" value="1"/>
</dbReference>